<dbReference type="PROSITE" id="PS51354">
    <property type="entry name" value="GLUTAREDOXIN_2"/>
    <property type="match status" value="1"/>
</dbReference>
<accession>A0A1G7VZ72</accession>
<name>A0A1G7VZ72_9PROT</name>
<evidence type="ECO:0000256" key="2">
    <source>
        <dbReference type="ARBA" id="ARBA00007787"/>
    </source>
</evidence>
<keyword evidence="7" id="KW-0963">Cytoplasm</keyword>
<gene>
    <name evidence="9" type="ORF">SAMN05421742_10222</name>
</gene>
<dbReference type="GO" id="GO:0005737">
    <property type="term" value="C:cytoplasm"/>
    <property type="evidence" value="ECO:0007669"/>
    <property type="project" value="TreeGrafter"/>
</dbReference>
<dbReference type="RefSeq" id="WP_092615349.1">
    <property type="nucleotide sequence ID" value="NZ_FNCV01000002.1"/>
</dbReference>
<keyword evidence="5" id="KW-1015">Disulfide bond</keyword>
<dbReference type="PRINTS" id="PR00160">
    <property type="entry name" value="GLUTAREDOXIN"/>
</dbReference>
<dbReference type="GO" id="GO:0034599">
    <property type="term" value="P:cellular response to oxidative stress"/>
    <property type="evidence" value="ECO:0007669"/>
    <property type="project" value="TreeGrafter"/>
</dbReference>
<evidence type="ECO:0000256" key="7">
    <source>
        <dbReference type="RuleBase" id="RU364065"/>
    </source>
</evidence>
<comment type="similarity">
    <text evidence="2 7">Belongs to the glutaredoxin family.</text>
</comment>
<dbReference type="NCBIfam" id="TIGR02181">
    <property type="entry name" value="GRX_bact"/>
    <property type="match status" value="1"/>
</dbReference>
<dbReference type="GO" id="GO:0045454">
    <property type="term" value="P:cell redox homeostasis"/>
    <property type="evidence" value="ECO:0007669"/>
    <property type="project" value="InterPro"/>
</dbReference>
<dbReference type="STRING" id="83401.SAMN05421742_10222"/>
<evidence type="ECO:0000313" key="9">
    <source>
        <dbReference type="EMBL" id="SDG65047.1"/>
    </source>
</evidence>
<dbReference type="InterPro" id="IPR011767">
    <property type="entry name" value="GLR_AS"/>
</dbReference>
<dbReference type="PROSITE" id="PS00195">
    <property type="entry name" value="GLUTAREDOXIN_1"/>
    <property type="match status" value="1"/>
</dbReference>
<dbReference type="CDD" id="cd03418">
    <property type="entry name" value="GRX_GRXb_1_3_like"/>
    <property type="match status" value="1"/>
</dbReference>
<evidence type="ECO:0000256" key="3">
    <source>
        <dbReference type="ARBA" id="ARBA00022448"/>
    </source>
</evidence>
<evidence type="ECO:0000256" key="4">
    <source>
        <dbReference type="ARBA" id="ARBA00022982"/>
    </source>
</evidence>
<evidence type="ECO:0000256" key="6">
    <source>
        <dbReference type="ARBA" id="ARBA00023284"/>
    </source>
</evidence>
<keyword evidence="4 7" id="KW-0249">Electron transport</keyword>
<organism evidence="9 10">
    <name type="scientific">Roseospirillum parvum</name>
    <dbReference type="NCBI Taxonomy" id="83401"/>
    <lineage>
        <taxon>Bacteria</taxon>
        <taxon>Pseudomonadati</taxon>
        <taxon>Pseudomonadota</taxon>
        <taxon>Alphaproteobacteria</taxon>
        <taxon>Rhodospirillales</taxon>
        <taxon>Rhodospirillaceae</taxon>
        <taxon>Roseospirillum</taxon>
    </lineage>
</organism>
<keyword evidence="3 7" id="KW-0813">Transport</keyword>
<dbReference type="InterPro" id="IPR011900">
    <property type="entry name" value="GRX_bact"/>
</dbReference>
<dbReference type="OrthoDB" id="9814618at2"/>
<dbReference type="AlphaFoldDB" id="A0A1G7VZ72"/>
<keyword evidence="10" id="KW-1185">Reference proteome</keyword>
<dbReference type="Proteomes" id="UP000217076">
    <property type="component" value="Unassembled WGS sequence"/>
</dbReference>
<dbReference type="PANTHER" id="PTHR45694:SF18">
    <property type="entry name" value="GLUTAREDOXIN-1-RELATED"/>
    <property type="match status" value="1"/>
</dbReference>
<reference evidence="10" key="1">
    <citation type="submission" date="2016-10" db="EMBL/GenBank/DDBJ databases">
        <authorList>
            <person name="Varghese N."/>
            <person name="Submissions S."/>
        </authorList>
    </citation>
    <scope>NUCLEOTIDE SEQUENCE [LARGE SCALE GENOMIC DNA]</scope>
    <source>
        <strain evidence="10">930I</strain>
    </source>
</reference>
<evidence type="ECO:0000256" key="5">
    <source>
        <dbReference type="ARBA" id="ARBA00023157"/>
    </source>
</evidence>
<dbReference type="Gene3D" id="3.40.30.10">
    <property type="entry name" value="Glutaredoxin"/>
    <property type="match status" value="1"/>
</dbReference>
<dbReference type="SUPFAM" id="SSF52833">
    <property type="entry name" value="Thioredoxin-like"/>
    <property type="match status" value="1"/>
</dbReference>
<dbReference type="EMBL" id="FNCV01000002">
    <property type="protein sequence ID" value="SDG65047.1"/>
    <property type="molecule type" value="Genomic_DNA"/>
</dbReference>
<dbReference type="Pfam" id="PF00462">
    <property type="entry name" value="Glutaredoxin"/>
    <property type="match status" value="1"/>
</dbReference>
<dbReference type="InterPro" id="IPR014025">
    <property type="entry name" value="Glutaredoxin_subgr"/>
</dbReference>
<evidence type="ECO:0000259" key="8">
    <source>
        <dbReference type="Pfam" id="PF00462"/>
    </source>
</evidence>
<dbReference type="PANTHER" id="PTHR45694">
    <property type="entry name" value="GLUTAREDOXIN 2"/>
    <property type="match status" value="1"/>
</dbReference>
<sequence length="89" mass="9763">MSHTPIDIYLRPTCPFCYRAEKLLKKKGLQYRVLDVTGDDALFAEMVERAKGGRTVPQIFAGDRHLGGCDELMALEAAGELDAIVHSAA</sequence>
<keyword evidence="6 7" id="KW-0676">Redox-active center</keyword>
<evidence type="ECO:0000313" key="10">
    <source>
        <dbReference type="Proteomes" id="UP000217076"/>
    </source>
</evidence>
<dbReference type="InterPro" id="IPR036249">
    <property type="entry name" value="Thioredoxin-like_sf"/>
</dbReference>
<evidence type="ECO:0000256" key="1">
    <source>
        <dbReference type="ARBA" id="ARBA00002549"/>
    </source>
</evidence>
<comment type="function">
    <text evidence="1 7">Has a glutathione-disulfide oxidoreductase activity in the presence of NADPH and glutathione reductase. Reduces low molecular weight disulfides and proteins.</text>
</comment>
<protein>
    <recommendedName>
        <fullName evidence="7">Glutaredoxin</fullName>
    </recommendedName>
</protein>
<proteinExistence type="inferred from homology"/>
<feature type="domain" description="Glutaredoxin" evidence="8">
    <location>
        <begin position="8"/>
        <end position="65"/>
    </location>
</feature>
<dbReference type="GO" id="GO:0015038">
    <property type="term" value="F:glutathione disulfide oxidoreductase activity"/>
    <property type="evidence" value="ECO:0007669"/>
    <property type="project" value="UniProtKB-UniRule"/>
</dbReference>
<dbReference type="InterPro" id="IPR002109">
    <property type="entry name" value="Glutaredoxin"/>
</dbReference>